<dbReference type="Proteomes" id="UP000515297">
    <property type="component" value="Plasmid plas1"/>
</dbReference>
<geneLocation type="plasmid" evidence="4">
    <name>pcme4a9i</name>
</geneLocation>
<dbReference type="Proteomes" id="UP000195807">
    <property type="component" value="Plasmid pCME4A9I"/>
</dbReference>
<accession>A0A1Z1FGT9</accession>
<dbReference type="SUPFAM" id="SSF54909">
    <property type="entry name" value="Dimeric alpha+beta barrel"/>
    <property type="match status" value="1"/>
</dbReference>
<dbReference type="Gene3D" id="3.30.70.100">
    <property type="match status" value="1"/>
</dbReference>
<evidence type="ECO:0000259" key="1">
    <source>
        <dbReference type="Pfam" id="PF07110"/>
    </source>
</evidence>
<gene>
    <name evidence="2" type="ORF">A9D14_16695</name>
    <name evidence="3" type="ORF">H4O24_16405</name>
</gene>
<evidence type="ECO:0000313" key="4">
    <source>
        <dbReference type="Proteomes" id="UP000195807"/>
    </source>
</evidence>
<keyword evidence="4" id="KW-1185">Reference proteome</keyword>
<reference evidence="2 4" key="1">
    <citation type="submission" date="2017-01" db="EMBL/GenBank/DDBJ databases">
        <title>Complete genome sequence of esterase-producing bacterium Croceicoccus marinus E4A9.</title>
        <authorList>
            <person name="Wu Y.-H."/>
            <person name="Cheng H."/>
            <person name="Xu L."/>
            <person name="Huo Y.-Y."/>
            <person name="Wang C.-S."/>
            <person name="Xu X.-W."/>
        </authorList>
    </citation>
    <scope>NUCLEOTIDE SEQUENCE [LARGE SCALE GENOMIC DNA]</scope>
    <source>
        <strain evidence="2 4">E4A9</strain>
        <plasmid evidence="2">pCME4A9I</plasmid>
        <plasmid evidence="4">Plasmid pcme4a9i</plasmid>
    </source>
</reference>
<dbReference type="InterPro" id="IPR011008">
    <property type="entry name" value="Dimeric_a/b-barrel"/>
</dbReference>
<sequence length="125" mass="14275">MTITLLSIFRRRAGMSHDEFVDHYEKIHARIGEKVMSGYATRYVRRFTTPFGRADDGAEADVVMEMDFPDKVTMEAFFASLQDPEIAAMIAEDEKRLFDSASMRTYLVDERESELPPVLPPAHPS</sequence>
<name>A0A1Z1FGT9_9SPHN</name>
<evidence type="ECO:0000313" key="2">
    <source>
        <dbReference type="EMBL" id="ARU17955.1"/>
    </source>
</evidence>
<dbReference type="Pfam" id="PF07110">
    <property type="entry name" value="EthD"/>
    <property type="match status" value="1"/>
</dbReference>
<dbReference type="GO" id="GO:0016491">
    <property type="term" value="F:oxidoreductase activity"/>
    <property type="evidence" value="ECO:0007669"/>
    <property type="project" value="InterPro"/>
</dbReference>
<dbReference type="KEGG" id="cman:A9D14_16695"/>
<evidence type="ECO:0000313" key="3">
    <source>
        <dbReference type="EMBL" id="QNE07458.1"/>
    </source>
</evidence>
<dbReference type="InterPro" id="IPR009799">
    <property type="entry name" value="EthD_dom"/>
</dbReference>
<geneLocation type="plasmid" evidence="3 5">
    <name>plas1</name>
</geneLocation>
<dbReference type="RefSeq" id="WP_066850417.1">
    <property type="nucleotide sequence ID" value="NZ_CP019603.1"/>
</dbReference>
<reference evidence="3 5" key="2">
    <citation type="submission" date="2020-08" db="EMBL/GenBank/DDBJ databases">
        <authorList>
            <person name="Liu G."/>
            <person name="Sun C."/>
        </authorList>
    </citation>
    <scope>NUCLEOTIDE SEQUENCE [LARGE SCALE GENOMIC DNA]</scope>
    <source>
        <strain evidence="3 5">OT19</strain>
        <plasmid evidence="3 5">plas1</plasmid>
    </source>
</reference>
<keyword evidence="2" id="KW-0614">Plasmid</keyword>
<geneLocation type="plasmid" evidence="2">
    <name>pCME4A9I</name>
</geneLocation>
<proteinExistence type="predicted"/>
<dbReference type="OrthoDB" id="2613214at2"/>
<dbReference type="EMBL" id="CP019603">
    <property type="protein sequence ID" value="ARU17955.1"/>
    <property type="molecule type" value="Genomic_DNA"/>
</dbReference>
<organism evidence="2 4">
    <name type="scientific">Croceicoccus marinus</name>
    <dbReference type="NCBI Taxonomy" id="450378"/>
    <lineage>
        <taxon>Bacteria</taxon>
        <taxon>Pseudomonadati</taxon>
        <taxon>Pseudomonadota</taxon>
        <taxon>Alphaproteobacteria</taxon>
        <taxon>Sphingomonadales</taxon>
        <taxon>Erythrobacteraceae</taxon>
        <taxon>Croceicoccus</taxon>
    </lineage>
</organism>
<feature type="domain" description="EthD" evidence="1">
    <location>
        <begin position="13"/>
        <end position="100"/>
    </location>
</feature>
<dbReference type="EMBL" id="CP060053">
    <property type="protein sequence ID" value="QNE07458.1"/>
    <property type="molecule type" value="Genomic_DNA"/>
</dbReference>
<dbReference type="AlphaFoldDB" id="A0A1Z1FGT9"/>
<dbReference type="STRING" id="450378.GCA_001661675_03355"/>
<evidence type="ECO:0000313" key="5">
    <source>
        <dbReference type="Proteomes" id="UP000515297"/>
    </source>
</evidence>
<protein>
    <submittedName>
        <fullName evidence="3">EthD domain-containing protein</fullName>
    </submittedName>
</protein>